<dbReference type="OrthoDB" id="7348506at2"/>
<feature type="signal peptide" evidence="1">
    <location>
        <begin position="1"/>
        <end position="23"/>
    </location>
</feature>
<evidence type="ECO:0000313" key="2">
    <source>
        <dbReference type="EMBL" id="OUO56240.1"/>
    </source>
</evidence>
<sequence length="149" mass="15898">MKKVLALFALLCCLVGCSGTMKSAVKDGAIAPSFNDTLLDSNYLWVRGFGAANPAHTSDSQRRIMSREAAIAHAYQRATEVLFGANLESNVQVVDAVSSGSTIDTSAHGVISQMELVSTEYMDDGGCAVIMRLDRKRLQAAGINLEGKK</sequence>
<name>A0A1Y4DIU3_9BACT</name>
<accession>A0A1Y4DIU3</accession>
<proteinExistence type="predicted"/>
<organism evidence="2 3">
    <name type="scientific">Candidatus Avelusimicrobium gallicola</name>
    <dbReference type="NCBI Taxonomy" id="2562704"/>
    <lineage>
        <taxon>Bacteria</taxon>
        <taxon>Pseudomonadati</taxon>
        <taxon>Elusimicrobiota</taxon>
        <taxon>Elusimicrobia</taxon>
        <taxon>Elusimicrobiales</taxon>
        <taxon>Elusimicrobiaceae</taxon>
        <taxon>Candidatus Avelusimicrobium</taxon>
    </lineage>
</organism>
<dbReference type="AlphaFoldDB" id="A0A1Y4DIU3"/>
<dbReference type="Proteomes" id="UP000196368">
    <property type="component" value="Unassembled WGS sequence"/>
</dbReference>
<reference evidence="3" key="1">
    <citation type="submission" date="2017-04" db="EMBL/GenBank/DDBJ databases">
        <title>Function of individual gut microbiota members based on whole genome sequencing of pure cultures obtained from chicken caecum.</title>
        <authorList>
            <person name="Medvecky M."/>
            <person name="Cejkova D."/>
            <person name="Polansky O."/>
            <person name="Karasova D."/>
            <person name="Kubasova T."/>
            <person name="Cizek A."/>
            <person name="Rychlik I."/>
        </authorList>
    </citation>
    <scope>NUCLEOTIDE SEQUENCE [LARGE SCALE GENOMIC DNA]</scope>
    <source>
        <strain evidence="3">An273</strain>
    </source>
</reference>
<feature type="chain" id="PRO_5012960740" description="LPP20 lipoprotein" evidence="1">
    <location>
        <begin position="24"/>
        <end position="149"/>
    </location>
</feature>
<protein>
    <recommendedName>
        <fullName evidence="4">LPP20 lipoprotein</fullName>
    </recommendedName>
</protein>
<dbReference type="RefSeq" id="WP_087289121.1">
    <property type="nucleotide sequence ID" value="NZ_NFJD01000004.1"/>
</dbReference>
<gene>
    <name evidence="2" type="ORF">B5F75_06375</name>
</gene>
<evidence type="ECO:0000256" key="1">
    <source>
        <dbReference type="SAM" id="SignalP"/>
    </source>
</evidence>
<evidence type="ECO:0008006" key="4">
    <source>
        <dbReference type="Google" id="ProtNLM"/>
    </source>
</evidence>
<keyword evidence="3" id="KW-1185">Reference proteome</keyword>
<evidence type="ECO:0000313" key="3">
    <source>
        <dbReference type="Proteomes" id="UP000196368"/>
    </source>
</evidence>
<keyword evidence="1" id="KW-0732">Signal</keyword>
<dbReference type="EMBL" id="NFJD01000004">
    <property type="protein sequence ID" value="OUO56240.1"/>
    <property type="molecule type" value="Genomic_DNA"/>
</dbReference>
<comment type="caution">
    <text evidence="2">The sequence shown here is derived from an EMBL/GenBank/DDBJ whole genome shotgun (WGS) entry which is preliminary data.</text>
</comment>